<dbReference type="AlphaFoldDB" id="A0A1F7L0T3"/>
<feature type="binding site" evidence="7">
    <location>
        <position position="43"/>
    </location>
    <ligand>
        <name>substrate</name>
    </ligand>
</feature>
<keyword evidence="4 7" id="KW-0378">Hydrolase</keyword>
<feature type="binding site" evidence="7">
    <location>
        <position position="65"/>
    </location>
    <ligand>
        <name>Mg(2+)</name>
        <dbReference type="ChEBI" id="CHEBI:18420"/>
        <label>1</label>
    </ligand>
</feature>
<dbReference type="InterPro" id="IPR036649">
    <property type="entry name" value="Pyrophosphatase_sf"/>
</dbReference>
<proteinExistence type="inferred from homology"/>
<dbReference type="GO" id="GO:0005737">
    <property type="term" value="C:cytoplasm"/>
    <property type="evidence" value="ECO:0007669"/>
    <property type="project" value="UniProtKB-SubCell"/>
</dbReference>
<accession>A0A1F7L0T3</accession>
<dbReference type="HAMAP" id="MF_00209">
    <property type="entry name" value="Inorganic_PPase"/>
    <property type="match status" value="1"/>
</dbReference>
<dbReference type="NCBIfam" id="NF002317">
    <property type="entry name" value="PRK01250.1"/>
    <property type="match status" value="1"/>
</dbReference>
<dbReference type="Gene3D" id="3.90.80.10">
    <property type="entry name" value="Inorganic pyrophosphatase"/>
    <property type="match status" value="1"/>
</dbReference>
<dbReference type="Pfam" id="PF00719">
    <property type="entry name" value="Pyrophosphatase"/>
    <property type="match status" value="1"/>
</dbReference>
<dbReference type="GO" id="GO:0000287">
    <property type="term" value="F:magnesium ion binding"/>
    <property type="evidence" value="ECO:0007669"/>
    <property type="project" value="UniProtKB-UniRule"/>
</dbReference>
<dbReference type="EC" id="3.6.1.1" evidence="7"/>
<dbReference type="PANTHER" id="PTHR10286">
    <property type="entry name" value="INORGANIC PYROPHOSPHATASE"/>
    <property type="match status" value="1"/>
</dbReference>
<evidence type="ECO:0000256" key="5">
    <source>
        <dbReference type="ARBA" id="ARBA00022842"/>
    </source>
</evidence>
<keyword evidence="3 7" id="KW-0479">Metal-binding</keyword>
<evidence type="ECO:0000256" key="7">
    <source>
        <dbReference type="HAMAP-Rule" id="MF_00209"/>
    </source>
</evidence>
<evidence type="ECO:0000256" key="4">
    <source>
        <dbReference type="ARBA" id="ARBA00022801"/>
    </source>
</evidence>
<organism evidence="8 9">
    <name type="scientific">Candidatus Roizmanbacteria bacterium RIFOXYD1_FULL_38_12</name>
    <dbReference type="NCBI Taxonomy" id="1802093"/>
    <lineage>
        <taxon>Bacteria</taxon>
        <taxon>Candidatus Roizmaniibacteriota</taxon>
    </lineage>
</organism>
<evidence type="ECO:0000256" key="6">
    <source>
        <dbReference type="ARBA" id="ARBA00047820"/>
    </source>
</evidence>
<comment type="subunit">
    <text evidence="7">Homohexamer.</text>
</comment>
<evidence type="ECO:0000256" key="2">
    <source>
        <dbReference type="ARBA" id="ARBA00022490"/>
    </source>
</evidence>
<evidence type="ECO:0000313" key="8">
    <source>
        <dbReference type="EMBL" id="OGK73711.1"/>
    </source>
</evidence>
<feature type="binding site" evidence="7">
    <location>
        <position position="70"/>
    </location>
    <ligand>
        <name>Mg(2+)</name>
        <dbReference type="ChEBI" id="CHEBI:18420"/>
        <label>2</label>
    </ligand>
</feature>
<dbReference type="PROSITE" id="PS00387">
    <property type="entry name" value="PPASE"/>
    <property type="match status" value="1"/>
</dbReference>
<feature type="binding site" evidence="7">
    <location>
        <position position="102"/>
    </location>
    <ligand>
        <name>Mg(2+)</name>
        <dbReference type="ChEBI" id="CHEBI:18420"/>
        <label>1</label>
    </ligand>
</feature>
<dbReference type="InterPro" id="IPR008162">
    <property type="entry name" value="Pyrophosphatase"/>
</dbReference>
<protein>
    <recommendedName>
        <fullName evidence="7">Inorganic pyrophosphatase</fullName>
        <ecNumber evidence="7">3.6.1.1</ecNumber>
    </recommendedName>
    <alternativeName>
        <fullName evidence="7">Pyrophosphate phospho-hydrolase</fullName>
        <shortName evidence="7">PPase</shortName>
    </alternativeName>
</protein>
<dbReference type="SUPFAM" id="SSF50324">
    <property type="entry name" value="Inorganic pyrophosphatase"/>
    <property type="match status" value="1"/>
</dbReference>
<comment type="similarity">
    <text evidence="7">Belongs to the PPase family.</text>
</comment>
<evidence type="ECO:0000256" key="3">
    <source>
        <dbReference type="ARBA" id="ARBA00022723"/>
    </source>
</evidence>
<keyword evidence="5 7" id="KW-0460">Magnesium</keyword>
<gene>
    <name evidence="7" type="primary">ppa</name>
    <name evidence="8" type="ORF">A3K52_02910</name>
</gene>
<sequence>MNLSKLTQGKNPPSEINVLVEIPQGSPIKYEVDKESGYVIVDRFAFTTMVYPFNYGFIPSTHAEDGDPVDVLVISTYPVHPGTVIPARPIGMLEMEDEAGIDTKILAVPTKKVDPFYADIEDIDDLNETAKKKIQHFFNHYKELEPGKWVKTKNFLSKEKALEAIKNGMK</sequence>
<comment type="subcellular location">
    <subcellularLocation>
        <location evidence="7">Cytoplasm</location>
    </subcellularLocation>
</comment>
<dbReference type="FunFam" id="3.90.80.10:FF:000003">
    <property type="entry name" value="Inorganic pyrophosphatase"/>
    <property type="match status" value="1"/>
</dbReference>
<dbReference type="EMBL" id="MGBR01000001">
    <property type="protein sequence ID" value="OGK73711.1"/>
    <property type="molecule type" value="Genomic_DNA"/>
</dbReference>
<keyword evidence="2 7" id="KW-0963">Cytoplasm</keyword>
<feature type="binding site" evidence="7">
    <location>
        <position position="29"/>
    </location>
    <ligand>
        <name>substrate</name>
    </ligand>
</feature>
<comment type="cofactor">
    <cofactor evidence="1 7">
        <name>Mg(2+)</name>
        <dbReference type="ChEBI" id="CHEBI:18420"/>
    </cofactor>
</comment>
<name>A0A1F7L0T3_9BACT</name>
<feature type="binding site" evidence="7">
    <location>
        <position position="70"/>
    </location>
    <ligand>
        <name>Mg(2+)</name>
        <dbReference type="ChEBI" id="CHEBI:18420"/>
        <label>1</label>
    </ligand>
</feature>
<dbReference type="GO" id="GO:0006796">
    <property type="term" value="P:phosphate-containing compound metabolic process"/>
    <property type="evidence" value="ECO:0007669"/>
    <property type="project" value="InterPro"/>
</dbReference>
<comment type="catalytic activity">
    <reaction evidence="6 7">
        <text>diphosphate + H2O = 2 phosphate + H(+)</text>
        <dbReference type="Rhea" id="RHEA:24576"/>
        <dbReference type="ChEBI" id="CHEBI:15377"/>
        <dbReference type="ChEBI" id="CHEBI:15378"/>
        <dbReference type="ChEBI" id="CHEBI:33019"/>
        <dbReference type="ChEBI" id="CHEBI:43474"/>
        <dbReference type="EC" id="3.6.1.1"/>
    </reaction>
</comment>
<feature type="binding site" evidence="7">
    <location>
        <position position="55"/>
    </location>
    <ligand>
        <name>substrate</name>
    </ligand>
</feature>
<dbReference type="Proteomes" id="UP000177050">
    <property type="component" value="Unassembled WGS sequence"/>
</dbReference>
<dbReference type="GO" id="GO:0004427">
    <property type="term" value="F:inorganic diphosphate phosphatase activity"/>
    <property type="evidence" value="ECO:0007669"/>
    <property type="project" value="UniProtKB-UniRule"/>
</dbReference>
<evidence type="ECO:0000313" key="9">
    <source>
        <dbReference type="Proteomes" id="UP000177050"/>
    </source>
</evidence>
<dbReference type="CDD" id="cd00412">
    <property type="entry name" value="pyrophosphatase"/>
    <property type="match status" value="1"/>
</dbReference>
<comment type="caution">
    <text evidence="8">The sequence shown here is derived from an EMBL/GenBank/DDBJ whole genome shotgun (WGS) entry which is preliminary data.</text>
</comment>
<reference evidence="8 9" key="1">
    <citation type="journal article" date="2016" name="Nat. Commun.">
        <title>Thousands of microbial genomes shed light on interconnected biogeochemical processes in an aquifer system.</title>
        <authorList>
            <person name="Anantharaman K."/>
            <person name="Brown C.T."/>
            <person name="Hug L.A."/>
            <person name="Sharon I."/>
            <person name="Castelle C.J."/>
            <person name="Probst A.J."/>
            <person name="Thomas B.C."/>
            <person name="Singh A."/>
            <person name="Wilkins M.J."/>
            <person name="Karaoz U."/>
            <person name="Brodie E.L."/>
            <person name="Williams K.H."/>
            <person name="Hubbard S.S."/>
            <person name="Banfield J.F."/>
        </authorList>
    </citation>
    <scope>NUCLEOTIDE SEQUENCE [LARGE SCALE GENOMIC DNA]</scope>
</reference>
<feature type="binding site" evidence="7">
    <location>
        <position position="141"/>
    </location>
    <ligand>
        <name>substrate</name>
    </ligand>
</feature>
<evidence type="ECO:0000256" key="1">
    <source>
        <dbReference type="ARBA" id="ARBA00001946"/>
    </source>
</evidence>
<comment type="function">
    <text evidence="7">Catalyzes the hydrolysis of inorganic pyrophosphate (PPi) forming two phosphate ions.</text>
</comment>